<accession>A0A101XS84</accession>
<reference evidence="4 5" key="1">
    <citation type="submission" date="2015-12" db="EMBL/GenBank/DDBJ databases">
        <title>Draft genome sequence of Acidibacillus ferrooxidans ITV001, isolated from a chalcopyrite acid mine drainage site in Brazil.</title>
        <authorList>
            <person name="Dall'Agnol H."/>
            <person name="Nancucheo I."/>
            <person name="Johnson B."/>
            <person name="Oliveira R."/>
            <person name="Leite L."/>
            <person name="Pylro V."/>
            <person name="Nunes G.L."/>
            <person name="Tzotzos G."/>
            <person name="Fernandes G.R."/>
            <person name="Dutra J."/>
            <person name="Orellana S.C."/>
            <person name="Oliveira G."/>
        </authorList>
    </citation>
    <scope>NUCLEOTIDE SEQUENCE [LARGE SCALE GENOMIC DNA]</scope>
    <source>
        <strain evidence="5">ITV01</strain>
    </source>
</reference>
<dbReference type="PROSITE" id="PS01091">
    <property type="entry name" value="TATD_3"/>
    <property type="match status" value="1"/>
</dbReference>
<dbReference type="GO" id="GO:0016788">
    <property type="term" value="F:hydrolase activity, acting on ester bonds"/>
    <property type="evidence" value="ECO:0007669"/>
    <property type="project" value="InterPro"/>
</dbReference>
<dbReference type="PROSITE" id="PS01137">
    <property type="entry name" value="TATD_1"/>
    <property type="match status" value="1"/>
</dbReference>
<dbReference type="SUPFAM" id="SSF51556">
    <property type="entry name" value="Metallo-dependent hydrolases"/>
    <property type="match status" value="1"/>
</dbReference>
<protein>
    <submittedName>
        <fullName evidence="4">Hydrolase TatD</fullName>
    </submittedName>
</protein>
<dbReference type="FunFam" id="3.20.20.140:FF:000005">
    <property type="entry name" value="TatD family hydrolase"/>
    <property type="match status" value="1"/>
</dbReference>
<dbReference type="InterPro" id="IPR032466">
    <property type="entry name" value="Metal_Hydrolase"/>
</dbReference>
<gene>
    <name evidence="4" type="ORF">ATW55_00475</name>
</gene>
<keyword evidence="2 4" id="KW-0378">Hydrolase</keyword>
<organism evidence="4 5">
    <name type="scientific">Ferroacidibacillus organovorans</name>
    <dbReference type="NCBI Taxonomy" id="1765683"/>
    <lineage>
        <taxon>Bacteria</taxon>
        <taxon>Bacillati</taxon>
        <taxon>Bacillota</taxon>
        <taxon>Bacilli</taxon>
        <taxon>Bacillales</taxon>
        <taxon>Alicyclobacillaceae</taxon>
        <taxon>Ferroacidibacillus</taxon>
    </lineage>
</organism>
<feature type="binding site" evidence="3">
    <location>
        <position position="92"/>
    </location>
    <ligand>
        <name>a divalent metal cation</name>
        <dbReference type="ChEBI" id="CHEBI:60240"/>
        <label>1</label>
    </ligand>
</feature>
<evidence type="ECO:0000313" key="4">
    <source>
        <dbReference type="EMBL" id="KUO96592.1"/>
    </source>
</evidence>
<dbReference type="PIRSF" id="PIRSF005902">
    <property type="entry name" value="DNase_TatD"/>
    <property type="match status" value="1"/>
</dbReference>
<dbReference type="GO" id="GO:0005829">
    <property type="term" value="C:cytosol"/>
    <property type="evidence" value="ECO:0007669"/>
    <property type="project" value="TreeGrafter"/>
</dbReference>
<evidence type="ECO:0000256" key="1">
    <source>
        <dbReference type="ARBA" id="ARBA00022723"/>
    </source>
</evidence>
<proteinExistence type="predicted"/>
<dbReference type="InterPro" id="IPR018228">
    <property type="entry name" value="DNase_TatD-rel_CS"/>
</dbReference>
<evidence type="ECO:0000256" key="2">
    <source>
        <dbReference type="ARBA" id="ARBA00022801"/>
    </source>
</evidence>
<dbReference type="InterPro" id="IPR015991">
    <property type="entry name" value="TatD/YcfH-like"/>
</dbReference>
<dbReference type="Pfam" id="PF01026">
    <property type="entry name" value="TatD_DNase"/>
    <property type="match status" value="1"/>
</dbReference>
<feature type="binding site" evidence="3">
    <location>
        <position position="203"/>
    </location>
    <ligand>
        <name>a divalent metal cation</name>
        <dbReference type="ChEBI" id="CHEBI:60240"/>
        <label>1</label>
    </ligand>
</feature>
<feature type="binding site" evidence="3">
    <location>
        <position position="128"/>
    </location>
    <ligand>
        <name>a divalent metal cation</name>
        <dbReference type="ChEBI" id="CHEBI:60240"/>
        <label>2</label>
    </ligand>
</feature>
<feature type="binding site" evidence="3">
    <location>
        <position position="8"/>
    </location>
    <ligand>
        <name>a divalent metal cation</name>
        <dbReference type="ChEBI" id="CHEBI:60240"/>
        <label>1</label>
    </ligand>
</feature>
<dbReference type="RefSeq" id="WP_067713376.1">
    <property type="nucleotide sequence ID" value="NZ_LPVJ01000011.1"/>
</dbReference>
<dbReference type="Proteomes" id="UP000053557">
    <property type="component" value="Unassembled WGS sequence"/>
</dbReference>
<dbReference type="GO" id="GO:0046872">
    <property type="term" value="F:metal ion binding"/>
    <property type="evidence" value="ECO:0007669"/>
    <property type="project" value="UniProtKB-KW"/>
</dbReference>
<dbReference type="GO" id="GO:0004536">
    <property type="term" value="F:DNA nuclease activity"/>
    <property type="evidence" value="ECO:0007669"/>
    <property type="project" value="InterPro"/>
</dbReference>
<dbReference type="OrthoDB" id="9810005at2"/>
<dbReference type="Gene3D" id="3.20.20.140">
    <property type="entry name" value="Metal-dependent hydrolases"/>
    <property type="match status" value="1"/>
</dbReference>
<feature type="binding site" evidence="3">
    <location>
        <position position="153"/>
    </location>
    <ligand>
        <name>a divalent metal cation</name>
        <dbReference type="ChEBI" id="CHEBI:60240"/>
        <label>2</label>
    </ligand>
</feature>
<keyword evidence="5" id="KW-1185">Reference proteome</keyword>
<dbReference type="NCBIfam" id="TIGR00010">
    <property type="entry name" value="YchF/TatD family DNA exonuclease"/>
    <property type="match status" value="1"/>
</dbReference>
<keyword evidence="1 3" id="KW-0479">Metal-binding</keyword>
<name>A0A101XS84_9BACL</name>
<dbReference type="AlphaFoldDB" id="A0A101XS84"/>
<dbReference type="EMBL" id="LPVJ01000011">
    <property type="protein sequence ID" value="KUO96592.1"/>
    <property type="molecule type" value="Genomic_DNA"/>
</dbReference>
<sequence length="257" mass="28282">MLIDSHCHLNDLDLYPMADSLLEEAQAHGVRKVLVPGYDRDSSLRAIALAERFVDVYAAVGFHPQDAENVTDRDFDDLAAWCRHEKVVAVGEIGLDYHYDHVPSDVQQAVFARQIALAKRMRKPIIIHDREAHQDVLETLRATDAGEIGGVLHCFSGSVEMMRDAVSLNFYIGLGGPVTFKNAKKPVEVAGAVPADRLLVETDAPWLAPMPHRGKTNKPAYVRLIAEHIAALRGVTFDEFAAQTTANAHALFGLGVR</sequence>
<dbReference type="PANTHER" id="PTHR46124:SF2">
    <property type="entry name" value="D-AMINOACYL-TRNA DEACYLASE"/>
    <property type="match status" value="1"/>
</dbReference>
<comment type="caution">
    <text evidence="4">The sequence shown here is derived from an EMBL/GenBank/DDBJ whole genome shotgun (WGS) entry which is preliminary data.</text>
</comment>
<evidence type="ECO:0000256" key="3">
    <source>
        <dbReference type="PIRSR" id="PIRSR005902-1"/>
    </source>
</evidence>
<dbReference type="PANTHER" id="PTHR46124">
    <property type="entry name" value="D-AMINOACYL-TRNA DEACYLASE"/>
    <property type="match status" value="1"/>
</dbReference>
<evidence type="ECO:0000313" key="5">
    <source>
        <dbReference type="Proteomes" id="UP000053557"/>
    </source>
</evidence>
<feature type="binding site" evidence="3">
    <location>
        <position position="6"/>
    </location>
    <ligand>
        <name>a divalent metal cation</name>
        <dbReference type="ChEBI" id="CHEBI:60240"/>
        <label>1</label>
    </ligand>
</feature>
<dbReference type="CDD" id="cd01310">
    <property type="entry name" value="TatD_DNAse"/>
    <property type="match status" value="1"/>
</dbReference>
<dbReference type="InterPro" id="IPR001130">
    <property type="entry name" value="TatD-like"/>
</dbReference>